<feature type="transmembrane region" description="Helical" evidence="9">
    <location>
        <begin position="15"/>
        <end position="36"/>
    </location>
</feature>
<evidence type="ECO:0000256" key="2">
    <source>
        <dbReference type="ARBA" id="ARBA00005179"/>
    </source>
</evidence>
<evidence type="ECO:0000256" key="6">
    <source>
        <dbReference type="ARBA" id="ARBA00023004"/>
    </source>
</evidence>
<reference evidence="10 11" key="1">
    <citation type="journal article" date="2019" name="Nat. Ecol. Evol.">
        <title>Megaphylogeny resolves global patterns of mushroom evolution.</title>
        <authorList>
            <person name="Varga T."/>
            <person name="Krizsan K."/>
            <person name="Foldi C."/>
            <person name="Dima B."/>
            <person name="Sanchez-Garcia M."/>
            <person name="Sanchez-Ramirez S."/>
            <person name="Szollosi G.J."/>
            <person name="Szarkandi J.G."/>
            <person name="Papp V."/>
            <person name="Albert L."/>
            <person name="Andreopoulos W."/>
            <person name="Angelini C."/>
            <person name="Antonin V."/>
            <person name="Barry K.W."/>
            <person name="Bougher N.L."/>
            <person name="Buchanan P."/>
            <person name="Buyck B."/>
            <person name="Bense V."/>
            <person name="Catcheside P."/>
            <person name="Chovatia M."/>
            <person name="Cooper J."/>
            <person name="Damon W."/>
            <person name="Desjardin D."/>
            <person name="Finy P."/>
            <person name="Geml J."/>
            <person name="Haridas S."/>
            <person name="Hughes K."/>
            <person name="Justo A."/>
            <person name="Karasinski D."/>
            <person name="Kautmanova I."/>
            <person name="Kiss B."/>
            <person name="Kocsube S."/>
            <person name="Kotiranta H."/>
            <person name="LaButti K.M."/>
            <person name="Lechner B.E."/>
            <person name="Liimatainen K."/>
            <person name="Lipzen A."/>
            <person name="Lukacs Z."/>
            <person name="Mihaltcheva S."/>
            <person name="Morgado L.N."/>
            <person name="Niskanen T."/>
            <person name="Noordeloos M.E."/>
            <person name="Ohm R.A."/>
            <person name="Ortiz-Santana B."/>
            <person name="Ovrebo C."/>
            <person name="Racz N."/>
            <person name="Riley R."/>
            <person name="Savchenko A."/>
            <person name="Shiryaev A."/>
            <person name="Soop K."/>
            <person name="Spirin V."/>
            <person name="Szebenyi C."/>
            <person name="Tomsovsky M."/>
            <person name="Tulloss R.E."/>
            <person name="Uehling J."/>
            <person name="Grigoriev I.V."/>
            <person name="Vagvolgyi C."/>
            <person name="Papp T."/>
            <person name="Martin F.M."/>
            <person name="Miettinen O."/>
            <person name="Hibbett D.S."/>
            <person name="Nagy L.G."/>
        </authorList>
    </citation>
    <scope>NUCLEOTIDE SEQUENCE [LARGE SCALE GENOMIC DNA]</scope>
    <source>
        <strain evidence="10 11">FP101781</strain>
    </source>
</reference>
<sequence>MGAMTLSSLEAQPPVLIVLQAVLVVVAGLVFSRLYLHPLASFPGPKLAAATGWYATYYDIFMGGIMLEHLEALHKQYGPVIRIAPNTLHFSDVKAYDSIYTDRRFPKDPAFYAAFLADEASFGCTDIKKAKTRRDLLGPFFSRKSVLKLESVIQEAVGRFIVSLSQRIDAPQPVNIHRAFLSITLEVITTYCFAQRYNAIEYPDYGYPFVKAVQGASYGGCLLQHFPFLTPLVMGLPTWLLKMIHEESAALPEFRDRLDAEVDKTIKDPTALEQTEHETIYHHMLNPRAGYEQPSAKSMKEEAAILIGAGTETTGNACAVIAYHILTNEDVHRRLKKDLVEAWPDPDAPMPLEKLEKLPYLAACIYEGLRFAHGVVTPLPRIVTQPTEIAGVLIPKNTLVTMSSTFLHRNTDIFPDPYTFNPDRFLGKNPSELTNYIVPFSKGPRMCLGINLAWAELYLIIGNLFRKVDLELVDTTAKDMEWGAFLLPYYKGFVKANIQKVEGIQQFMEG</sequence>
<keyword evidence="5 8" id="KW-0560">Oxidoreductase</keyword>
<accession>A0A4Y7SSE1</accession>
<comment type="pathway">
    <text evidence="2">Secondary metabolite biosynthesis.</text>
</comment>
<dbReference type="PRINTS" id="PR00463">
    <property type="entry name" value="EP450I"/>
</dbReference>
<gene>
    <name evidence="10" type="ORF">FA13DRAFT_1739058</name>
</gene>
<dbReference type="EMBL" id="QPFP01000064">
    <property type="protein sequence ID" value="TEB24712.1"/>
    <property type="molecule type" value="Genomic_DNA"/>
</dbReference>
<organism evidence="10 11">
    <name type="scientific">Coprinellus micaceus</name>
    <name type="common">Glistening ink-cap mushroom</name>
    <name type="synonym">Coprinus micaceus</name>
    <dbReference type="NCBI Taxonomy" id="71717"/>
    <lineage>
        <taxon>Eukaryota</taxon>
        <taxon>Fungi</taxon>
        <taxon>Dikarya</taxon>
        <taxon>Basidiomycota</taxon>
        <taxon>Agaricomycotina</taxon>
        <taxon>Agaricomycetes</taxon>
        <taxon>Agaricomycetidae</taxon>
        <taxon>Agaricales</taxon>
        <taxon>Agaricineae</taxon>
        <taxon>Psathyrellaceae</taxon>
        <taxon>Coprinellus</taxon>
    </lineage>
</organism>
<keyword evidence="11" id="KW-1185">Reference proteome</keyword>
<keyword evidence="7 8" id="KW-0349">Heme</keyword>
<dbReference type="Gene3D" id="1.10.630.10">
    <property type="entry name" value="Cytochrome P450"/>
    <property type="match status" value="1"/>
</dbReference>
<dbReference type="InterPro" id="IPR050121">
    <property type="entry name" value="Cytochrome_P450_monoxygenase"/>
</dbReference>
<dbReference type="PROSITE" id="PS00086">
    <property type="entry name" value="CYTOCHROME_P450"/>
    <property type="match status" value="1"/>
</dbReference>
<dbReference type="CDD" id="cd11062">
    <property type="entry name" value="CYP58-like"/>
    <property type="match status" value="1"/>
</dbReference>
<dbReference type="AlphaFoldDB" id="A0A4Y7SSE1"/>
<dbReference type="Pfam" id="PF00067">
    <property type="entry name" value="p450"/>
    <property type="match status" value="1"/>
</dbReference>
<dbReference type="InterPro" id="IPR017972">
    <property type="entry name" value="Cyt_P450_CS"/>
</dbReference>
<keyword evidence="8" id="KW-0503">Monooxygenase</keyword>
<keyword evidence="4 7" id="KW-0479">Metal-binding</keyword>
<dbReference type="Proteomes" id="UP000298030">
    <property type="component" value="Unassembled WGS sequence"/>
</dbReference>
<keyword evidence="6 7" id="KW-0408">Iron</keyword>
<dbReference type="PRINTS" id="PR00385">
    <property type="entry name" value="P450"/>
</dbReference>
<dbReference type="STRING" id="71717.A0A4Y7SSE1"/>
<dbReference type="GO" id="GO:0020037">
    <property type="term" value="F:heme binding"/>
    <property type="evidence" value="ECO:0007669"/>
    <property type="project" value="InterPro"/>
</dbReference>
<comment type="similarity">
    <text evidence="3 8">Belongs to the cytochrome P450 family.</text>
</comment>
<dbReference type="InterPro" id="IPR001128">
    <property type="entry name" value="Cyt_P450"/>
</dbReference>
<keyword evidence="9" id="KW-0812">Transmembrane</keyword>
<evidence type="ECO:0000256" key="8">
    <source>
        <dbReference type="RuleBase" id="RU000461"/>
    </source>
</evidence>
<evidence type="ECO:0000256" key="1">
    <source>
        <dbReference type="ARBA" id="ARBA00001971"/>
    </source>
</evidence>
<evidence type="ECO:0000313" key="10">
    <source>
        <dbReference type="EMBL" id="TEB24712.1"/>
    </source>
</evidence>
<dbReference type="GO" id="GO:0004497">
    <property type="term" value="F:monooxygenase activity"/>
    <property type="evidence" value="ECO:0007669"/>
    <property type="project" value="UniProtKB-KW"/>
</dbReference>
<dbReference type="GO" id="GO:0016705">
    <property type="term" value="F:oxidoreductase activity, acting on paired donors, with incorporation or reduction of molecular oxygen"/>
    <property type="evidence" value="ECO:0007669"/>
    <property type="project" value="InterPro"/>
</dbReference>
<evidence type="ECO:0000256" key="5">
    <source>
        <dbReference type="ARBA" id="ARBA00023002"/>
    </source>
</evidence>
<protein>
    <submittedName>
        <fullName evidence="10">Cytochrome P450</fullName>
    </submittedName>
</protein>
<evidence type="ECO:0000256" key="3">
    <source>
        <dbReference type="ARBA" id="ARBA00010617"/>
    </source>
</evidence>
<dbReference type="OrthoDB" id="1470350at2759"/>
<evidence type="ECO:0000256" key="7">
    <source>
        <dbReference type="PIRSR" id="PIRSR602401-1"/>
    </source>
</evidence>
<dbReference type="InterPro" id="IPR002401">
    <property type="entry name" value="Cyt_P450_E_grp-I"/>
</dbReference>
<keyword evidence="9" id="KW-1133">Transmembrane helix</keyword>
<comment type="caution">
    <text evidence="10">The sequence shown here is derived from an EMBL/GenBank/DDBJ whole genome shotgun (WGS) entry which is preliminary data.</text>
</comment>
<evidence type="ECO:0000313" key="11">
    <source>
        <dbReference type="Proteomes" id="UP000298030"/>
    </source>
</evidence>
<proteinExistence type="inferred from homology"/>
<comment type="cofactor">
    <cofactor evidence="1 7">
        <name>heme</name>
        <dbReference type="ChEBI" id="CHEBI:30413"/>
    </cofactor>
</comment>
<name>A0A4Y7SSE1_COPMI</name>
<dbReference type="PANTHER" id="PTHR24305:SF157">
    <property type="entry name" value="N-ACETYLTRYPTOPHAN 6-HYDROXYLASE IVOC-RELATED"/>
    <property type="match status" value="1"/>
</dbReference>
<feature type="binding site" description="axial binding residue" evidence="7">
    <location>
        <position position="447"/>
    </location>
    <ligand>
        <name>heme</name>
        <dbReference type="ChEBI" id="CHEBI:30413"/>
    </ligand>
    <ligandPart>
        <name>Fe</name>
        <dbReference type="ChEBI" id="CHEBI:18248"/>
    </ligandPart>
</feature>
<dbReference type="SUPFAM" id="SSF48264">
    <property type="entry name" value="Cytochrome P450"/>
    <property type="match status" value="1"/>
</dbReference>
<dbReference type="GO" id="GO:0005506">
    <property type="term" value="F:iron ion binding"/>
    <property type="evidence" value="ECO:0007669"/>
    <property type="project" value="InterPro"/>
</dbReference>
<evidence type="ECO:0000256" key="9">
    <source>
        <dbReference type="SAM" id="Phobius"/>
    </source>
</evidence>
<dbReference type="InterPro" id="IPR036396">
    <property type="entry name" value="Cyt_P450_sf"/>
</dbReference>
<evidence type="ECO:0000256" key="4">
    <source>
        <dbReference type="ARBA" id="ARBA00022723"/>
    </source>
</evidence>
<dbReference type="PANTHER" id="PTHR24305">
    <property type="entry name" value="CYTOCHROME P450"/>
    <property type="match status" value="1"/>
</dbReference>
<keyword evidence="9" id="KW-0472">Membrane</keyword>